<evidence type="ECO:0000313" key="1">
    <source>
        <dbReference type="EMBL" id="ANC78595.1"/>
    </source>
</evidence>
<dbReference type="EMBL" id="CP015378">
    <property type="protein sequence ID" value="ANC78595.1"/>
    <property type="molecule type" value="Genomic_DNA"/>
</dbReference>
<dbReference type="KEGG" id="fpn:ABE65_018050"/>
<accession>A0A168W8V2</accession>
<dbReference type="NCBIfam" id="NF038110">
    <property type="entry name" value="Lys_methyl_FliB"/>
    <property type="match status" value="1"/>
</dbReference>
<gene>
    <name evidence="1" type="ORF">ABE65_018050</name>
</gene>
<evidence type="ECO:0008006" key="3">
    <source>
        <dbReference type="Google" id="ProtNLM"/>
    </source>
</evidence>
<protein>
    <recommendedName>
        <fullName evidence="3">Lysine-N-methylase</fullName>
    </recommendedName>
</protein>
<dbReference type="STRING" id="1221500.ABE65_018050"/>
<keyword evidence="2" id="KW-1185">Reference proteome</keyword>
<dbReference type="Proteomes" id="UP000076623">
    <property type="component" value="Chromosome"/>
</dbReference>
<reference evidence="1 2" key="1">
    <citation type="submission" date="2016-04" db="EMBL/GenBank/DDBJ databases">
        <title>Complete genome sequence of Fictibacillus phosphorivorans G25-29, a strain toxic to nematodes.</title>
        <authorList>
            <person name="Zheng Z."/>
        </authorList>
    </citation>
    <scope>NUCLEOTIDE SEQUENCE [LARGE SCALE GENOMIC DNA]</scope>
    <source>
        <strain evidence="1 2">G25-29</strain>
    </source>
</reference>
<proteinExistence type="predicted"/>
<sequence>MASKLVDTLTPSYLNEFTCIGSACEDTCCSGWRVNIDQETYKKYKKVKSYDMRSRFEKNITRNRTNPTKDNVAKMKMEKGSCSFLSKEGWCDIQSSLGEDYLCNTCAVYPRRTNIVNNSIEQSLTVSCPEAARLVLLNQGGIDFEEGPKKISIKEFSSIINTSKGTITHWKDFINEYRYMTILILQSSNYTLEERLLVLGLLYNELEECVKNNRLNEIPEILGQYLKSVEDQTFKGAFKNVSNRLDIQLQLCRELVILRLNQGITSSRYLECSKEMMLGLKIEASTTNEELQDIYKDAYSQYYVPFMEQHEYMLENYLVNYVFKNCMPIDCDLPFTSYTRMVLHYSLIKLHLVGMAKHYEGLTSDLVIKLVQSLSKTFEHNPSYFEKIMGLIKENNIMNLTYMSILIKN</sequence>
<evidence type="ECO:0000313" key="2">
    <source>
        <dbReference type="Proteomes" id="UP000076623"/>
    </source>
</evidence>
<dbReference type="RefSeq" id="WP_066397994.1">
    <property type="nucleotide sequence ID" value="NZ_CP015378.1"/>
</dbReference>
<name>A0A168W8V2_9BACL</name>
<organism evidence="1 2">
    <name type="scientific">Fictibacillus phosphorivorans</name>
    <dbReference type="NCBI Taxonomy" id="1221500"/>
    <lineage>
        <taxon>Bacteria</taxon>
        <taxon>Bacillati</taxon>
        <taxon>Bacillota</taxon>
        <taxon>Bacilli</taxon>
        <taxon>Bacillales</taxon>
        <taxon>Fictibacillaceae</taxon>
        <taxon>Fictibacillus</taxon>
    </lineage>
</organism>
<dbReference type="AlphaFoldDB" id="A0A168W8V2"/>